<feature type="transmembrane region" description="Helical" evidence="1">
    <location>
        <begin position="178"/>
        <end position="196"/>
    </location>
</feature>
<gene>
    <name evidence="2" type="ORF">ACFQS3_04265</name>
</gene>
<protein>
    <submittedName>
        <fullName evidence="2">Uncharacterized protein</fullName>
    </submittedName>
</protein>
<keyword evidence="1" id="KW-0812">Transmembrane</keyword>
<dbReference type="EMBL" id="JBHSYS010000001">
    <property type="protein sequence ID" value="MFC6956408.1"/>
    <property type="molecule type" value="Genomic_DNA"/>
</dbReference>
<comment type="caution">
    <text evidence="2">The sequence shown here is derived from an EMBL/GenBank/DDBJ whole genome shotgun (WGS) entry which is preliminary data.</text>
</comment>
<sequence>MTADAPTKRYCRRAAWTLVAITPLIAELALGSTPIRMAWLVLLWIPIYGAGVLLIRELAVRRGRGWPTILLLAVCYELLEDGIGLQALTSPRLYDAADWGARLLGFNVPYWFANTGYHAVFTVAIPIALTGLLFPSHRDRPYMGRFGLTTTAIVMALGVLVLRVSVPPSEDPGYQAPPAFVIGCLAVVLVVGVLALTAVPAPNRPVTAARVPGLRPLALASGLATLVFFALTFPVFGARQPAFTEGLWVLAPLAAAAIGIAWGYRTLLRWTDSREWTDRHTLALIGGALVAHSAGGMVIMAHNAVDRSGLAAIIALTLLAVYLIDRRLRAREALAAA</sequence>
<feature type="transmembrane region" description="Helical" evidence="1">
    <location>
        <begin position="67"/>
        <end position="88"/>
    </location>
</feature>
<feature type="transmembrane region" description="Helical" evidence="1">
    <location>
        <begin position="217"/>
        <end position="236"/>
    </location>
</feature>
<evidence type="ECO:0000256" key="1">
    <source>
        <dbReference type="SAM" id="Phobius"/>
    </source>
</evidence>
<dbReference type="Proteomes" id="UP001596470">
    <property type="component" value="Unassembled WGS sequence"/>
</dbReference>
<proteinExistence type="predicted"/>
<evidence type="ECO:0000313" key="3">
    <source>
        <dbReference type="Proteomes" id="UP001596470"/>
    </source>
</evidence>
<reference evidence="3" key="1">
    <citation type="journal article" date="2019" name="Int. J. Syst. Evol. Microbiol.">
        <title>The Global Catalogue of Microorganisms (GCM) 10K type strain sequencing project: providing services to taxonomists for standard genome sequencing and annotation.</title>
        <authorList>
            <consortium name="The Broad Institute Genomics Platform"/>
            <consortium name="The Broad Institute Genome Sequencing Center for Infectious Disease"/>
            <person name="Wu L."/>
            <person name="Ma J."/>
        </authorList>
    </citation>
    <scope>NUCLEOTIDE SEQUENCE [LARGE SCALE GENOMIC DNA]</scope>
    <source>
        <strain evidence="3">KACC 12634</strain>
    </source>
</reference>
<organism evidence="2 3">
    <name type="scientific">Glycomyces mayteni</name>
    <dbReference type="NCBI Taxonomy" id="543887"/>
    <lineage>
        <taxon>Bacteria</taxon>
        <taxon>Bacillati</taxon>
        <taxon>Actinomycetota</taxon>
        <taxon>Actinomycetes</taxon>
        <taxon>Glycomycetales</taxon>
        <taxon>Glycomycetaceae</taxon>
        <taxon>Glycomyces</taxon>
    </lineage>
</organism>
<feature type="transmembrane region" description="Helical" evidence="1">
    <location>
        <begin position="146"/>
        <end position="166"/>
    </location>
</feature>
<feature type="transmembrane region" description="Helical" evidence="1">
    <location>
        <begin position="307"/>
        <end position="324"/>
    </location>
</feature>
<feature type="transmembrane region" description="Helical" evidence="1">
    <location>
        <begin position="14"/>
        <end position="31"/>
    </location>
</feature>
<keyword evidence="1" id="KW-0472">Membrane</keyword>
<dbReference type="RefSeq" id="WP_382354343.1">
    <property type="nucleotide sequence ID" value="NZ_JBHMBP010000004.1"/>
</dbReference>
<accession>A0ABW2D5J8</accession>
<feature type="transmembrane region" description="Helical" evidence="1">
    <location>
        <begin position="37"/>
        <end position="55"/>
    </location>
</feature>
<keyword evidence="3" id="KW-1185">Reference proteome</keyword>
<evidence type="ECO:0000313" key="2">
    <source>
        <dbReference type="EMBL" id="MFC6956408.1"/>
    </source>
</evidence>
<feature type="transmembrane region" description="Helical" evidence="1">
    <location>
        <begin position="280"/>
        <end position="301"/>
    </location>
</feature>
<feature type="transmembrane region" description="Helical" evidence="1">
    <location>
        <begin position="248"/>
        <end position="268"/>
    </location>
</feature>
<feature type="transmembrane region" description="Helical" evidence="1">
    <location>
        <begin position="108"/>
        <end position="134"/>
    </location>
</feature>
<keyword evidence="1" id="KW-1133">Transmembrane helix</keyword>
<name>A0ABW2D5J8_9ACTN</name>